<reference evidence="1" key="1">
    <citation type="submission" date="2023-06" db="EMBL/GenBank/DDBJ databases">
        <authorList>
            <person name="Kurt Z."/>
        </authorList>
    </citation>
    <scope>NUCLEOTIDE SEQUENCE</scope>
</reference>
<dbReference type="AlphaFoldDB" id="A0AA86UJ06"/>
<protein>
    <submittedName>
        <fullName evidence="2">Hypothetical_protein</fullName>
    </submittedName>
</protein>
<proteinExistence type="predicted"/>
<accession>A0AA86UJ06</accession>
<gene>
    <name evidence="1" type="ORF">HINF_LOCUS47820</name>
    <name evidence="2" type="ORF">HINF_LOCUS57142</name>
</gene>
<dbReference type="EMBL" id="CATOUU010000929">
    <property type="protein sequence ID" value="CAI9960175.1"/>
    <property type="molecule type" value="Genomic_DNA"/>
</dbReference>
<evidence type="ECO:0000313" key="1">
    <source>
        <dbReference type="EMBL" id="CAI9960175.1"/>
    </source>
</evidence>
<dbReference type="Proteomes" id="UP001642409">
    <property type="component" value="Unassembled WGS sequence"/>
</dbReference>
<dbReference type="EMBL" id="CAXDID020000313">
    <property type="protein sequence ID" value="CAL6075305.1"/>
    <property type="molecule type" value="Genomic_DNA"/>
</dbReference>
<comment type="caution">
    <text evidence="1">The sequence shown here is derived from an EMBL/GenBank/DDBJ whole genome shotgun (WGS) entry which is preliminary data.</text>
</comment>
<evidence type="ECO:0000313" key="2">
    <source>
        <dbReference type="EMBL" id="CAL6075305.1"/>
    </source>
</evidence>
<organism evidence="1">
    <name type="scientific">Hexamita inflata</name>
    <dbReference type="NCBI Taxonomy" id="28002"/>
    <lineage>
        <taxon>Eukaryota</taxon>
        <taxon>Metamonada</taxon>
        <taxon>Diplomonadida</taxon>
        <taxon>Hexamitidae</taxon>
        <taxon>Hexamitinae</taxon>
        <taxon>Hexamita</taxon>
    </lineage>
</organism>
<keyword evidence="3" id="KW-1185">Reference proteome</keyword>
<evidence type="ECO:0000313" key="3">
    <source>
        <dbReference type="Proteomes" id="UP001642409"/>
    </source>
</evidence>
<reference evidence="2 3" key="2">
    <citation type="submission" date="2024-07" db="EMBL/GenBank/DDBJ databases">
        <authorList>
            <person name="Akdeniz Z."/>
        </authorList>
    </citation>
    <scope>NUCLEOTIDE SEQUENCE [LARGE SCALE GENOMIC DNA]</scope>
</reference>
<sequence>MTQLVLTSCELNDFTGIEQMVLLYSCCQLKTDKKLERREVVIIQQYQYLTSVNILHVWIHSNLFLPPQTVNFYIFNISITTTNIHIETEIIIFVTGMMPISDYKLSDQIDYSSYFNCYIASESNS</sequence>
<name>A0AA86UJ06_9EUKA</name>